<feature type="compositionally biased region" description="Basic and acidic residues" evidence="2">
    <location>
        <begin position="191"/>
        <end position="209"/>
    </location>
</feature>
<accession>A0AA39F8C8</accession>
<dbReference type="PANTHER" id="PTHR13349">
    <property type="entry name" value="TRANSLATION MACHINERY-ASSOCIATED PROTEIN 16"/>
    <property type="match status" value="1"/>
</dbReference>
<dbReference type="AlphaFoldDB" id="A0AA39F8C8"/>
<reference evidence="3" key="1">
    <citation type="journal article" date="2023" name="bioRxiv">
        <title>Scaffold-level genome assemblies of two parasitoid biocontrol wasps reveal the parthenogenesis mechanism and an associated novel virus.</title>
        <authorList>
            <person name="Inwood S."/>
            <person name="Skelly J."/>
            <person name="Guhlin J."/>
            <person name="Harrop T."/>
            <person name="Goldson S."/>
            <person name="Dearden P."/>
        </authorList>
    </citation>
    <scope>NUCLEOTIDE SEQUENCE</scope>
    <source>
        <strain evidence="3">Irish</strain>
        <tissue evidence="3">Whole body</tissue>
    </source>
</reference>
<dbReference type="FunFam" id="1.20.1440.170:FF:000001">
    <property type="entry name" value="Translation machinery-associated 16 homolog"/>
    <property type="match status" value="1"/>
</dbReference>
<dbReference type="InterPro" id="IPR038356">
    <property type="entry name" value="Tma16_sf"/>
</dbReference>
<comment type="caution">
    <text evidence="3">The sequence shown here is derived from an EMBL/GenBank/DDBJ whole genome shotgun (WGS) entry which is preliminary data.</text>
</comment>
<feature type="compositionally biased region" description="Basic and acidic residues" evidence="2">
    <location>
        <begin position="170"/>
        <end position="182"/>
    </location>
</feature>
<dbReference type="EMBL" id="JAQQBS010001422">
    <property type="protein sequence ID" value="KAK0164822.1"/>
    <property type="molecule type" value="Genomic_DNA"/>
</dbReference>
<evidence type="ECO:0000313" key="4">
    <source>
        <dbReference type="Proteomes" id="UP001168990"/>
    </source>
</evidence>
<sequence>MSSVIKRELSKQKKILHPNSRKVRAIAKKSKKAIAREHTKQTGTVKQNLIREKMLWMIDHMVPNICPYTPQLTAELIEKYIARNDEEIQWIEEKNKLPGRKNQSHASRKDILRMNKERELDDYNGCGIEIPNILNSTQCEMLREWDGDVRWLPNFTFRRFGKRHVEELTTQRENTKSEEKLSKKSQVTEKSSPKENTAEKIDDKKEEMYAQKINMETENILK</sequence>
<name>A0AA39F8C8_9HYME</name>
<reference evidence="3" key="2">
    <citation type="submission" date="2023-03" db="EMBL/GenBank/DDBJ databases">
        <authorList>
            <person name="Inwood S.N."/>
            <person name="Skelly J.G."/>
            <person name="Guhlin J."/>
            <person name="Harrop T.W.R."/>
            <person name="Goldson S.G."/>
            <person name="Dearden P.K."/>
        </authorList>
    </citation>
    <scope>NUCLEOTIDE SEQUENCE</scope>
    <source>
        <strain evidence="3">Irish</strain>
        <tissue evidence="3">Whole body</tissue>
    </source>
</reference>
<feature type="region of interest" description="Disordered" evidence="2">
    <location>
        <begin position="170"/>
        <end position="222"/>
    </location>
</feature>
<organism evidence="3 4">
    <name type="scientific">Microctonus aethiopoides</name>
    <dbReference type="NCBI Taxonomy" id="144406"/>
    <lineage>
        <taxon>Eukaryota</taxon>
        <taxon>Metazoa</taxon>
        <taxon>Ecdysozoa</taxon>
        <taxon>Arthropoda</taxon>
        <taxon>Hexapoda</taxon>
        <taxon>Insecta</taxon>
        <taxon>Pterygota</taxon>
        <taxon>Neoptera</taxon>
        <taxon>Endopterygota</taxon>
        <taxon>Hymenoptera</taxon>
        <taxon>Apocrita</taxon>
        <taxon>Ichneumonoidea</taxon>
        <taxon>Braconidae</taxon>
        <taxon>Euphorinae</taxon>
        <taxon>Microctonus</taxon>
    </lineage>
</organism>
<protein>
    <recommendedName>
        <fullName evidence="5">Translation machinery-associated protein 16</fullName>
    </recommendedName>
</protein>
<dbReference type="Proteomes" id="UP001168990">
    <property type="component" value="Unassembled WGS sequence"/>
</dbReference>
<keyword evidence="4" id="KW-1185">Reference proteome</keyword>
<dbReference type="Pfam" id="PF11176">
    <property type="entry name" value="Tma16"/>
    <property type="match status" value="1"/>
</dbReference>
<dbReference type="GO" id="GO:0005634">
    <property type="term" value="C:nucleus"/>
    <property type="evidence" value="ECO:0007669"/>
    <property type="project" value="TreeGrafter"/>
</dbReference>
<proteinExistence type="inferred from homology"/>
<evidence type="ECO:0000313" key="3">
    <source>
        <dbReference type="EMBL" id="KAK0164822.1"/>
    </source>
</evidence>
<dbReference type="Gene3D" id="1.20.1440.170">
    <property type="entry name" value="Translation machinery-associated protein 16-like"/>
    <property type="match status" value="1"/>
</dbReference>
<evidence type="ECO:0000256" key="1">
    <source>
        <dbReference type="ARBA" id="ARBA00034127"/>
    </source>
</evidence>
<dbReference type="InterPro" id="IPR021346">
    <property type="entry name" value="Tma16"/>
</dbReference>
<gene>
    <name evidence="3" type="ORF">PV328_003395</name>
</gene>
<evidence type="ECO:0000256" key="2">
    <source>
        <dbReference type="SAM" id="MobiDB-lite"/>
    </source>
</evidence>
<dbReference type="PANTHER" id="PTHR13349:SF2">
    <property type="entry name" value="TRANSLATION MACHINERY-ASSOCIATED PROTEIN 16"/>
    <property type="match status" value="1"/>
</dbReference>
<evidence type="ECO:0008006" key="5">
    <source>
        <dbReference type="Google" id="ProtNLM"/>
    </source>
</evidence>
<comment type="similarity">
    <text evidence="1">Belongs to the TMA16 family.</text>
</comment>